<proteinExistence type="predicted"/>
<organism evidence="1 2">
    <name type="scientific">Corchorus capsularis</name>
    <name type="common">Jute</name>
    <dbReference type="NCBI Taxonomy" id="210143"/>
    <lineage>
        <taxon>Eukaryota</taxon>
        <taxon>Viridiplantae</taxon>
        <taxon>Streptophyta</taxon>
        <taxon>Embryophyta</taxon>
        <taxon>Tracheophyta</taxon>
        <taxon>Spermatophyta</taxon>
        <taxon>Magnoliopsida</taxon>
        <taxon>eudicotyledons</taxon>
        <taxon>Gunneridae</taxon>
        <taxon>Pentapetalae</taxon>
        <taxon>rosids</taxon>
        <taxon>malvids</taxon>
        <taxon>Malvales</taxon>
        <taxon>Malvaceae</taxon>
        <taxon>Grewioideae</taxon>
        <taxon>Apeibeae</taxon>
        <taxon>Corchorus</taxon>
    </lineage>
</organism>
<dbReference type="EMBL" id="AWWV01010349">
    <property type="protein sequence ID" value="OMO79874.1"/>
    <property type="molecule type" value="Genomic_DNA"/>
</dbReference>
<dbReference type="AlphaFoldDB" id="A0A1R3IBD7"/>
<keyword evidence="2" id="KW-1185">Reference proteome</keyword>
<protein>
    <submittedName>
        <fullName evidence="1">Uncharacterized protein</fullName>
    </submittedName>
</protein>
<dbReference type="Proteomes" id="UP000188268">
    <property type="component" value="Unassembled WGS sequence"/>
</dbReference>
<evidence type="ECO:0000313" key="2">
    <source>
        <dbReference type="Proteomes" id="UP000188268"/>
    </source>
</evidence>
<name>A0A1R3IBD7_COCAP</name>
<evidence type="ECO:0000313" key="1">
    <source>
        <dbReference type="EMBL" id="OMO79874.1"/>
    </source>
</evidence>
<comment type="caution">
    <text evidence="1">The sequence shown here is derived from an EMBL/GenBank/DDBJ whole genome shotgun (WGS) entry which is preliminary data.</text>
</comment>
<accession>A0A1R3IBD7</accession>
<reference evidence="1 2" key="1">
    <citation type="submission" date="2013-09" db="EMBL/GenBank/DDBJ databases">
        <title>Corchorus capsularis genome sequencing.</title>
        <authorList>
            <person name="Alam M."/>
            <person name="Haque M.S."/>
            <person name="Islam M.S."/>
            <person name="Emdad E.M."/>
            <person name="Islam M.M."/>
            <person name="Ahmed B."/>
            <person name="Halim A."/>
            <person name="Hossen Q.M.M."/>
            <person name="Hossain M.Z."/>
            <person name="Ahmed R."/>
            <person name="Khan M.M."/>
            <person name="Islam R."/>
            <person name="Rashid M.M."/>
            <person name="Khan S.A."/>
            <person name="Rahman M.S."/>
            <person name="Alam M."/>
        </authorList>
    </citation>
    <scope>NUCLEOTIDE SEQUENCE [LARGE SCALE GENOMIC DNA]</scope>
    <source>
        <strain evidence="2">cv. CVL-1</strain>
        <tissue evidence="1">Whole seedling</tissue>
    </source>
</reference>
<gene>
    <name evidence="1" type="ORF">CCACVL1_13351</name>
</gene>
<sequence length="19" mass="2005">MALGQTISKASAARWSAKQ</sequence>